<feature type="chain" id="PRO_5032899437" evidence="12">
    <location>
        <begin position="21"/>
        <end position="696"/>
    </location>
</feature>
<dbReference type="GO" id="GO:0009279">
    <property type="term" value="C:cell outer membrane"/>
    <property type="evidence" value="ECO:0007669"/>
    <property type="project" value="UniProtKB-SubCell"/>
</dbReference>
<evidence type="ECO:0000259" key="13">
    <source>
        <dbReference type="Pfam" id="PF00593"/>
    </source>
</evidence>
<evidence type="ECO:0000256" key="8">
    <source>
        <dbReference type="ARBA" id="ARBA00023170"/>
    </source>
</evidence>
<dbReference type="SUPFAM" id="SSF56935">
    <property type="entry name" value="Porins"/>
    <property type="match status" value="1"/>
</dbReference>
<keyword evidence="3 10" id="KW-0813">Transport</keyword>
<gene>
    <name evidence="15" type="primary">fhuA_4</name>
    <name evidence="15" type="ORF">GAK29_01158</name>
</gene>
<dbReference type="InterPro" id="IPR039426">
    <property type="entry name" value="TonB-dep_rcpt-like"/>
</dbReference>
<dbReference type="GO" id="GO:0038023">
    <property type="term" value="F:signaling receptor activity"/>
    <property type="evidence" value="ECO:0007669"/>
    <property type="project" value="InterPro"/>
</dbReference>
<evidence type="ECO:0000256" key="11">
    <source>
        <dbReference type="RuleBase" id="RU003357"/>
    </source>
</evidence>
<sequence length="696" mass="79270">MLSKFYLISSCSLLSNFVWAQTSDSTNPLPTIVIQAQKTDQDALTTSASTKFTHDVLDTPSSRSFLSQEVLKQQDVQRIDDALNQVSGVFNQTNYGGGFWDNFSFRGFSTDPNIGPQIIRNGLSVNRGLSASRDMVNIESLEFLKGPMAALYGRGETGGLLNINTKKPAWESSSEINLRANSLEKYRASFEHTAPINDQLAYRFAIAHEDNQSFRDYVSNSRWFFSPQLSWKLSDRTQLDLDTEFTRVEGLFDRGISAYQKQIVMNPKTYTGEPDDGDHLQTDNFYQIRLTHELNDDWKVKSAVSAKDSLLKGFSSEPRRIQNDGRTLERQRRYRDNKSDDVLFQTELLGTIQQDWAKHEILLSAEMGQMKYSQLQLRRNHSSDIPNVIEIYRPTYGTYLPDLPLFIDTEDRQKYFAFNVQDQIFLNDQWSVLLGLRFDHVTQEFVNKIATTSNQKDLQQTSPRFGLNYRLSDAWSVYANYGQSFAINSGMDRNNQTFDPEKGQSYEIGSKYQLNPQSLISIALFKMDKENVLTTDPIDNNFQITAGEVSSQGIELDVETQLSDQLSLRANYSYTDAQVEKDQTLAKGSRLSNVPKHSGSISTNYEWMLSDNSNVGVGATAIYVGKRSGHSTDNGFNLPEYTLINLNAYYAPSEQIRYQFNLNNLLDKTYYTASYSEMWIQPGEPLNASLAVQWKF</sequence>
<evidence type="ECO:0000256" key="12">
    <source>
        <dbReference type="SAM" id="SignalP"/>
    </source>
</evidence>
<accession>A0A833PJ29</accession>
<evidence type="ECO:0000256" key="6">
    <source>
        <dbReference type="ARBA" id="ARBA00023077"/>
    </source>
</evidence>
<dbReference type="InterPro" id="IPR000531">
    <property type="entry name" value="Beta-barrel_TonB"/>
</dbReference>
<keyword evidence="9 10" id="KW-0998">Cell outer membrane</keyword>
<evidence type="ECO:0000256" key="7">
    <source>
        <dbReference type="ARBA" id="ARBA00023136"/>
    </source>
</evidence>
<comment type="similarity">
    <text evidence="2 10 11">Belongs to the TonB-dependent receptor family.</text>
</comment>
<dbReference type="InterPro" id="IPR037066">
    <property type="entry name" value="Plug_dom_sf"/>
</dbReference>
<dbReference type="GO" id="GO:0015891">
    <property type="term" value="P:siderophore transport"/>
    <property type="evidence" value="ECO:0007669"/>
    <property type="project" value="InterPro"/>
</dbReference>
<dbReference type="EMBL" id="WNDP01000020">
    <property type="protein sequence ID" value="KAF1026638.1"/>
    <property type="molecule type" value="Genomic_DNA"/>
</dbReference>
<evidence type="ECO:0000313" key="15">
    <source>
        <dbReference type="EMBL" id="KAF1026638.1"/>
    </source>
</evidence>
<comment type="subcellular location">
    <subcellularLocation>
        <location evidence="1 10">Cell outer membrane</location>
        <topology evidence="1 10">Multi-pass membrane protein</topology>
    </subcellularLocation>
</comment>
<dbReference type="Gene3D" id="2.40.170.20">
    <property type="entry name" value="TonB-dependent receptor, beta-barrel domain"/>
    <property type="match status" value="1"/>
</dbReference>
<dbReference type="AlphaFoldDB" id="A0A833PJ29"/>
<dbReference type="NCBIfam" id="TIGR01783">
    <property type="entry name" value="TonB-siderophor"/>
    <property type="match status" value="1"/>
</dbReference>
<keyword evidence="5 10" id="KW-0812">Transmembrane</keyword>
<organism evidence="15 16">
    <name type="scientific">Acinetobacter bereziniae</name>
    <name type="common">Acinetobacter genomosp. 10</name>
    <dbReference type="NCBI Taxonomy" id="106648"/>
    <lineage>
        <taxon>Bacteria</taxon>
        <taxon>Pseudomonadati</taxon>
        <taxon>Pseudomonadota</taxon>
        <taxon>Gammaproteobacteria</taxon>
        <taxon>Moraxellales</taxon>
        <taxon>Moraxellaceae</taxon>
        <taxon>Acinetobacter</taxon>
    </lineage>
</organism>
<protein>
    <submittedName>
        <fullName evidence="15">Ferrichrome outer membrane transporter/phage receptor</fullName>
    </submittedName>
</protein>
<dbReference type="InterPro" id="IPR036942">
    <property type="entry name" value="Beta-barrel_TonB_sf"/>
</dbReference>
<dbReference type="GO" id="GO:0015344">
    <property type="term" value="F:siderophore uptake transmembrane transporter activity"/>
    <property type="evidence" value="ECO:0007669"/>
    <property type="project" value="TreeGrafter"/>
</dbReference>
<keyword evidence="6 11" id="KW-0798">TonB box</keyword>
<dbReference type="PROSITE" id="PS52016">
    <property type="entry name" value="TONB_DEPENDENT_REC_3"/>
    <property type="match status" value="1"/>
</dbReference>
<keyword evidence="8 15" id="KW-0675">Receptor</keyword>
<dbReference type="Gene3D" id="2.170.130.10">
    <property type="entry name" value="TonB-dependent receptor, plug domain"/>
    <property type="match status" value="1"/>
</dbReference>
<keyword evidence="7 10" id="KW-0472">Membrane</keyword>
<dbReference type="InterPro" id="IPR010105">
    <property type="entry name" value="TonB_sidphr_rcpt"/>
</dbReference>
<dbReference type="FunFam" id="2.40.170.20:FF:000005">
    <property type="entry name" value="TonB-dependent siderophore receptor"/>
    <property type="match status" value="1"/>
</dbReference>
<keyword evidence="4 10" id="KW-1134">Transmembrane beta strand</keyword>
<dbReference type="Pfam" id="PF07715">
    <property type="entry name" value="Plug"/>
    <property type="match status" value="1"/>
</dbReference>
<dbReference type="CDD" id="cd01347">
    <property type="entry name" value="ligand_gated_channel"/>
    <property type="match status" value="1"/>
</dbReference>
<evidence type="ECO:0000256" key="9">
    <source>
        <dbReference type="ARBA" id="ARBA00023237"/>
    </source>
</evidence>
<evidence type="ECO:0000256" key="3">
    <source>
        <dbReference type="ARBA" id="ARBA00022448"/>
    </source>
</evidence>
<dbReference type="PANTHER" id="PTHR32552:SF90">
    <property type="entry name" value="METAL-PSEUDOPALINE RECEPTOR CNTO"/>
    <property type="match status" value="1"/>
</dbReference>
<keyword evidence="12" id="KW-0732">Signal</keyword>
<evidence type="ECO:0000313" key="16">
    <source>
        <dbReference type="Proteomes" id="UP000490535"/>
    </source>
</evidence>
<evidence type="ECO:0000259" key="14">
    <source>
        <dbReference type="Pfam" id="PF07715"/>
    </source>
</evidence>
<reference evidence="16" key="1">
    <citation type="journal article" date="2020" name="MBio">
        <title>Horizontal gene transfer to a defensive symbiont with a reduced genome amongst a multipartite beetle microbiome.</title>
        <authorList>
            <person name="Waterworth S.C."/>
            <person name="Florez L.V."/>
            <person name="Rees E.R."/>
            <person name="Hertweck C."/>
            <person name="Kaltenpoth M."/>
            <person name="Kwan J.C."/>
        </authorList>
    </citation>
    <scope>NUCLEOTIDE SEQUENCE [LARGE SCALE GENOMIC DNA]</scope>
</reference>
<evidence type="ECO:0000256" key="2">
    <source>
        <dbReference type="ARBA" id="ARBA00009810"/>
    </source>
</evidence>
<feature type="domain" description="TonB-dependent receptor plug" evidence="14">
    <location>
        <begin position="56"/>
        <end position="159"/>
    </location>
</feature>
<name>A0A833PJ29_ACIBZ</name>
<proteinExistence type="inferred from homology"/>
<evidence type="ECO:0000256" key="1">
    <source>
        <dbReference type="ARBA" id="ARBA00004571"/>
    </source>
</evidence>
<dbReference type="Proteomes" id="UP000490535">
    <property type="component" value="Unassembled WGS sequence"/>
</dbReference>
<feature type="domain" description="TonB-dependent receptor-like beta-barrel" evidence="13">
    <location>
        <begin position="231"/>
        <end position="665"/>
    </location>
</feature>
<dbReference type="Pfam" id="PF00593">
    <property type="entry name" value="TonB_dep_Rec_b-barrel"/>
    <property type="match status" value="1"/>
</dbReference>
<comment type="caution">
    <text evidence="15">The sequence shown here is derived from an EMBL/GenBank/DDBJ whole genome shotgun (WGS) entry which is preliminary data.</text>
</comment>
<evidence type="ECO:0000256" key="5">
    <source>
        <dbReference type="ARBA" id="ARBA00022692"/>
    </source>
</evidence>
<dbReference type="PANTHER" id="PTHR32552">
    <property type="entry name" value="FERRICHROME IRON RECEPTOR-RELATED"/>
    <property type="match status" value="1"/>
</dbReference>
<evidence type="ECO:0000256" key="10">
    <source>
        <dbReference type="PROSITE-ProRule" id="PRU01360"/>
    </source>
</evidence>
<evidence type="ECO:0000256" key="4">
    <source>
        <dbReference type="ARBA" id="ARBA00022452"/>
    </source>
</evidence>
<feature type="signal peptide" evidence="12">
    <location>
        <begin position="1"/>
        <end position="20"/>
    </location>
</feature>
<dbReference type="InterPro" id="IPR012910">
    <property type="entry name" value="Plug_dom"/>
</dbReference>